<dbReference type="InterPro" id="IPR010139">
    <property type="entry name" value="Imidazole-glycPsynth_HisH"/>
</dbReference>
<feature type="active site" evidence="10 11">
    <location>
        <position position="196"/>
    </location>
</feature>
<dbReference type="PROSITE" id="PS51274">
    <property type="entry name" value="GATASE_COBBQ"/>
    <property type="match status" value="1"/>
</dbReference>
<comment type="function">
    <text evidence="10">IGPS catalyzes the conversion of PRFAR and glutamine to IGP, AICAR and glutamate. The HisH subunit catalyzes the hydrolysis of glutamine to glutamate and ammonia as part of the synthesis of IGP and AICAR. The resulting ammonia molecule is channeled to the active site of HisF.</text>
</comment>
<comment type="subunit">
    <text evidence="2 10">Heterodimer of HisH and HisF.</text>
</comment>
<proteinExistence type="inferred from homology"/>
<evidence type="ECO:0000256" key="4">
    <source>
        <dbReference type="ARBA" id="ARBA00022801"/>
    </source>
</evidence>
<dbReference type="PIRSF" id="PIRSF000495">
    <property type="entry name" value="Amidotransf_hisH"/>
    <property type="match status" value="1"/>
</dbReference>
<dbReference type="InterPro" id="IPR017926">
    <property type="entry name" value="GATASE"/>
</dbReference>
<comment type="subcellular location">
    <subcellularLocation>
        <location evidence="10">Cytoplasm</location>
    </subcellularLocation>
</comment>
<accession>A0A9D2M5H6</accession>
<keyword evidence="10" id="KW-0963">Cytoplasm</keyword>
<keyword evidence="4 10" id="KW-0378">Hydrolase</keyword>
<dbReference type="EC" id="3.5.1.2" evidence="10"/>
<evidence type="ECO:0000313" key="14">
    <source>
        <dbReference type="Proteomes" id="UP000886803"/>
    </source>
</evidence>
<keyword evidence="5 10" id="KW-0315">Glutamine amidotransferase</keyword>
<reference evidence="13" key="2">
    <citation type="submission" date="2021-04" db="EMBL/GenBank/DDBJ databases">
        <authorList>
            <person name="Gilroy R."/>
        </authorList>
    </citation>
    <scope>NUCLEOTIDE SEQUENCE</scope>
    <source>
        <strain evidence="13">ChiBcec8-13705</strain>
    </source>
</reference>
<evidence type="ECO:0000256" key="5">
    <source>
        <dbReference type="ARBA" id="ARBA00022962"/>
    </source>
</evidence>
<dbReference type="SUPFAM" id="SSF52317">
    <property type="entry name" value="Class I glutamine amidotransferase-like"/>
    <property type="match status" value="1"/>
</dbReference>
<keyword evidence="7 10" id="KW-0456">Lyase</keyword>
<dbReference type="Pfam" id="PF00117">
    <property type="entry name" value="GATase"/>
    <property type="match status" value="1"/>
</dbReference>
<keyword evidence="6 10" id="KW-0368">Histidine biosynthesis</keyword>
<dbReference type="CDD" id="cd01748">
    <property type="entry name" value="GATase1_IGP_Synthase"/>
    <property type="match status" value="1"/>
</dbReference>
<evidence type="ECO:0000256" key="7">
    <source>
        <dbReference type="ARBA" id="ARBA00023239"/>
    </source>
</evidence>
<evidence type="ECO:0000259" key="12">
    <source>
        <dbReference type="Pfam" id="PF00117"/>
    </source>
</evidence>
<dbReference type="EMBL" id="DWYG01000053">
    <property type="protein sequence ID" value="HJB41587.1"/>
    <property type="molecule type" value="Genomic_DNA"/>
</dbReference>
<dbReference type="PANTHER" id="PTHR42701:SF1">
    <property type="entry name" value="IMIDAZOLE GLYCEROL PHOSPHATE SYNTHASE SUBUNIT HISH"/>
    <property type="match status" value="1"/>
</dbReference>
<sequence>MKVTVIDYGLSNLRSVANALARCGAEVELTADPAAVRAARVLVLPGVGAFGDGMAGLRGHGLIEPLREKAAAGTPLLGICLGMQMLFEESEEFGLHEGLGLIPGRVVRIPDQTVDGAPQRVPQIGWQPLQPAGGRPDFAGTALESVEPGQECYFIHSYEAKPAAAADRLADVLYGGRVTCAAVCRGSVLGTQFHPEKSGPVGLGILHDFLARSAR</sequence>
<comment type="catalytic activity">
    <reaction evidence="9 10">
        <text>L-glutamine + H2O = L-glutamate + NH4(+)</text>
        <dbReference type="Rhea" id="RHEA:15889"/>
        <dbReference type="ChEBI" id="CHEBI:15377"/>
        <dbReference type="ChEBI" id="CHEBI:28938"/>
        <dbReference type="ChEBI" id="CHEBI:29985"/>
        <dbReference type="ChEBI" id="CHEBI:58359"/>
        <dbReference type="EC" id="3.5.1.2"/>
    </reaction>
</comment>
<protein>
    <recommendedName>
        <fullName evidence="10">Imidazole glycerol phosphate synthase subunit HisH</fullName>
        <ecNumber evidence="10">4.3.2.10</ecNumber>
    </recommendedName>
    <alternativeName>
        <fullName evidence="10">IGP synthase glutaminase subunit</fullName>
        <ecNumber evidence="10">3.5.1.2</ecNumber>
    </alternativeName>
    <alternativeName>
        <fullName evidence="10">IGP synthase subunit HisH</fullName>
    </alternativeName>
    <alternativeName>
        <fullName evidence="10">ImGP synthase subunit HisH</fullName>
        <shortName evidence="10">IGPS subunit HisH</shortName>
    </alternativeName>
</protein>
<dbReference type="EC" id="4.3.2.10" evidence="10"/>
<evidence type="ECO:0000256" key="10">
    <source>
        <dbReference type="HAMAP-Rule" id="MF_00278"/>
    </source>
</evidence>
<comment type="caution">
    <text evidence="13">The sequence shown here is derived from an EMBL/GenBank/DDBJ whole genome shotgun (WGS) entry which is preliminary data.</text>
</comment>
<keyword evidence="3 10" id="KW-0028">Amino-acid biosynthesis</keyword>
<name>A0A9D2M5H6_9FIRM</name>
<comment type="pathway">
    <text evidence="1 10">Amino-acid biosynthesis; L-histidine biosynthesis; L-histidine from 5-phospho-alpha-D-ribose 1-diphosphate: step 5/9.</text>
</comment>
<dbReference type="PANTHER" id="PTHR42701">
    <property type="entry name" value="IMIDAZOLE GLYCEROL PHOSPHATE SYNTHASE SUBUNIT HISH"/>
    <property type="match status" value="1"/>
</dbReference>
<feature type="active site" evidence="10 11">
    <location>
        <position position="194"/>
    </location>
</feature>
<evidence type="ECO:0000256" key="9">
    <source>
        <dbReference type="ARBA" id="ARBA00049534"/>
    </source>
</evidence>
<dbReference type="HAMAP" id="MF_00278">
    <property type="entry name" value="HisH"/>
    <property type="match status" value="1"/>
</dbReference>
<dbReference type="GO" id="GO:0005737">
    <property type="term" value="C:cytoplasm"/>
    <property type="evidence" value="ECO:0007669"/>
    <property type="project" value="UniProtKB-SubCell"/>
</dbReference>
<reference evidence="13" key="1">
    <citation type="journal article" date="2021" name="PeerJ">
        <title>Extensive microbial diversity within the chicken gut microbiome revealed by metagenomics and culture.</title>
        <authorList>
            <person name="Gilroy R."/>
            <person name="Ravi A."/>
            <person name="Getino M."/>
            <person name="Pursley I."/>
            <person name="Horton D.L."/>
            <person name="Alikhan N.F."/>
            <person name="Baker D."/>
            <person name="Gharbi K."/>
            <person name="Hall N."/>
            <person name="Watson M."/>
            <person name="Adriaenssens E.M."/>
            <person name="Foster-Nyarko E."/>
            <person name="Jarju S."/>
            <person name="Secka A."/>
            <person name="Antonio M."/>
            <person name="Oren A."/>
            <person name="Chaudhuri R.R."/>
            <person name="La Ragione R."/>
            <person name="Hildebrand F."/>
            <person name="Pallen M.J."/>
        </authorList>
    </citation>
    <scope>NUCLEOTIDE SEQUENCE</scope>
    <source>
        <strain evidence="13">ChiBcec8-13705</strain>
    </source>
</reference>
<dbReference type="GO" id="GO:0000107">
    <property type="term" value="F:imidazoleglycerol-phosphate synthase activity"/>
    <property type="evidence" value="ECO:0007669"/>
    <property type="project" value="UniProtKB-UniRule"/>
</dbReference>
<evidence type="ECO:0000313" key="13">
    <source>
        <dbReference type="EMBL" id="HJB41587.1"/>
    </source>
</evidence>
<feature type="active site" description="Nucleophile" evidence="10 11">
    <location>
        <position position="80"/>
    </location>
</feature>
<evidence type="ECO:0000256" key="3">
    <source>
        <dbReference type="ARBA" id="ARBA00022605"/>
    </source>
</evidence>
<evidence type="ECO:0000256" key="8">
    <source>
        <dbReference type="ARBA" id="ARBA00047838"/>
    </source>
</evidence>
<organism evidence="13 14">
    <name type="scientific">Candidatus Gemmiger avicola</name>
    <dbReference type="NCBI Taxonomy" id="2838605"/>
    <lineage>
        <taxon>Bacteria</taxon>
        <taxon>Bacillati</taxon>
        <taxon>Bacillota</taxon>
        <taxon>Clostridia</taxon>
        <taxon>Eubacteriales</taxon>
        <taxon>Gemmiger</taxon>
    </lineage>
</organism>
<feature type="domain" description="Glutamine amidotransferase" evidence="12">
    <location>
        <begin position="5"/>
        <end position="209"/>
    </location>
</feature>
<evidence type="ECO:0000256" key="1">
    <source>
        <dbReference type="ARBA" id="ARBA00005091"/>
    </source>
</evidence>
<evidence type="ECO:0000256" key="6">
    <source>
        <dbReference type="ARBA" id="ARBA00023102"/>
    </source>
</evidence>
<dbReference type="GO" id="GO:0000105">
    <property type="term" value="P:L-histidine biosynthetic process"/>
    <property type="evidence" value="ECO:0007669"/>
    <property type="project" value="UniProtKB-UniRule"/>
</dbReference>
<gene>
    <name evidence="10 13" type="primary">hisH</name>
    <name evidence="13" type="ORF">H9945_03735</name>
</gene>
<dbReference type="PROSITE" id="PS51273">
    <property type="entry name" value="GATASE_TYPE_1"/>
    <property type="match status" value="1"/>
</dbReference>
<dbReference type="Proteomes" id="UP000886803">
    <property type="component" value="Unassembled WGS sequence"/>
</dbReference>
<dbReference type="NCBIfam" id="TIGR01855">
    <property type="entry name" value="IMP_synth_hisH"/>
    <property type="match status" value="1"/>
</dbReference>
<dbReference type="GO" id="GO:0016829">
    <property type="term" value="F:lyase activity"/>
    <property type="evidence" value="ECO:0007669"/>
    <property type="project" value="UniProtKB-KW"/>
</dbReference>
<dbReference type="Gene3D" id="3.40.50.880">
    <property type="match status" value="1"/>
</dbReference>
<dbReference type="GO" id="GO:0004359">
    <property type="term" value="F:glutaminase activity"/>
    <property type="evidence" value="ECO:0007669"/>
    <property type="project" value="UniProtKB-EC"/>
</dbReference>
<evidence type="ECO:0000256" key="2">
    <source>
        <dbReference type="ARBA" id="ARBA00011152"/>
    </source>
</evidence>
<evidence type="ECO:0000256" key="11">
    <source>
        <dbReference type="PIRSR" id="PIRSR000495-1"/>
    </source>
</evidence>
<dbReference type="AlphaFoldDB" id="A0A9D2M5H6"/>
<dbReference type="InterPro" id="IPR029062">
    <property type="entry name" value="Class_I_gatase-like"/>
</dbReference>
<comment type="catalytic activity">
    <reaction evidence="8 10">
        <text>5-[(5-phospho-1-deoxy-D-ribulos-1-ylimino)methylamino]-1-(5-phospho-beta-D-ribosyl)imidazole-4-carboxamide + L-glutamine = D-erythro-1-(imidazol-4-yl)glycerol 3-phosphate + 5-amino-1-(5-phospho-beta-D-ribosyl)imidazole-4-carboxamide + L-glutamate + H(+)</text>
        <dbReference type="Rhea" id="RHEA:24793"/>
        <dbReference type="ChEBI" id="CHEBI:15378"/>
        <dbReference type="ChEBI" id="CHEBI:29985"/>
        <dbReference type="ChEBI" id="CHEBI:58278"/>
        <dbReference type="ChEBI" id="CHEBI:58359"/>
        <dbReference type="ChEBI" id="CHEBI:58475"/>
        <dbReference type="ChEBI" id="CHEBI:58525"/>
        <dbReference type="EC" id="4.3.2.10"/>
    </reaction>
</comment>